<protein>
    <submittedName>
        <fullName evidence="1">Uncharacterized protein</fullName>
    </submittedName>
</protein>
<reference evidence="1" key="1">
    <citation type="submission" date="2018-02" db="EMBL/GenBank/DDBJ databases">
        <title>Rhizophora mucronata_Transcriptome.</title>
        <authorList>
            <person name="Meera S.P."/>
            <person name="Sreeshan A."/>
            <person name="Augustine A."/>
        </authorList>
    </citation>
    <scope>NUCLEOTIDE SEQUENCE</scope>
    <source>
        <tissue evidence="1">Leaf</tissue>
    </source>
</reference>
<evidence type="ECO:0000313" key="1">
    <source>
        <dbReference type="EMBL" id="MBX45909.1"/>
    </source>
</evidence>
<organism evidence="1">
    <name type="scientific">Rhizophora mucronata</name>
    <name type="common">Asiatic mangrove</name>
    <dbReference type="NCBI Taxonomy" id="61149"/>
    <lineage>
        <taxon>Eukaryota</taxon>
        <taxon>Viridiplantae</taxon>
        <taxon>Streptophyta</taxon>
        <taxon>Embryophyta</taxon>
        <taxon>Tracheophyta</taxon>
        <taxon>Spermatophyta</taxon>
        <taxon>Magnoliopsida</taxon>
        <taxon>eudicotyledons</taxon>
        <taxon>Gunneridae</taxon>
        <taxon>Pentapetalae</taxon>
        <taxon>rosids</taxon>
        <taxon>fabids</taxon>
        <taxon>Malpighiales</taxon>
        <taxon>Rhizophoraceae</taxon>
        <taxon>Rhizophora</taxon>
    </lineage>
</organism>
<sequence>MCHKIFDCPQRNSPVFGTFVLMSESGISHFTEFFLASRMTSRK</sequence>
<dbReference type="EMBL" id="GGEC01065425">
    <property type="protein sequence ID" value="MBX45909.1"/>
    <property type="molecule type" value="Transcribed_RNA"/>
</dbReference>
<accession>A0A2P2NTW6</accession>
<proteinExistence type="predicted"/>
<dbReference type="AlphaFoldDB" id="A0A2P2NTW6"/>
<name>A0A2P2NTW6_RHIMU</name>